<dbReference type="InterPro" id="IPR014962">
    <property type="entry name" value="YolD"/>
</dbReference>
<protein>
    <recommendedName>
        <fullName evidence="3">YolD-like family protein</fullName>
    </recommendedName>
</protein>
<gene>
    <name evidence="1" type="ORF">GS18_0210275</name>
</gene>
<dbReference type="EMBL" id="JNVC02000005">
    <property type="protein sequence ID" value="KEZ51521.1"/>
    <property type="molecule type" value="Genomic_DNA"/>
</dbReference>
<keyword evidence="2" id="KW-1185">Reference proteome</keyword>
<dbReference type="Pfam" id="PF08863">
    <property type="entry name" value="YolD"/>
    <property type="match status" value="1"/>
</dbReference>
<dbReference type="AlphaFoldDB" id="A0A084GW09"/>
<dbReference type="PANTHER" id="PTHR40051">
    <property type="entry name" value="IG HYPOTHETICAL 15966"/>
    <property type="match status" value="1"/>
</dbReference>
<comment type="caution">
    <text evidence="1">The sequence shown here is derived from an EMBL/GenBank/DDBJ whole genome shotgun (WGS) entry which is preliminary data.</text>
</comment>
<evidence type="ECO:0000313" key="1">
    <source>
        <dbReference type="EMBL" id="KEZ51521.1"/>
    </source>
</evidence>
<dbReference type="Proteomes" id="UP000028549">
    <property type="component" value="Unassembled WGS sequence"/>
</dbReference>
<evidence type="ECO:0000313" key="2">
    <source>
        <dbReference type="Proteomes" id="UP000028549"/>
    </source>
</evidence>
<dbReference type="STRING" id="246786.GS18_0210275"/>
<accession>A0A084GW09</accession>
<proteinExistence type="predicted"/>
<name>A0A084GW09_METID</name>
<sequence>MIRDRGNIKWTSMMLPEHVKILRELEIEQGYKTKPAVDEQQLEHFNEIISLAMEENRELAFTYFEHHDFHVLKGRVHYVDPIRGCLRIIGEDHTRVDLPIEKITDIGEKE</sequence>
<dbReference type="PANTHER" id="PTHR40051:SF1">
    <property type="entry name" value="YOLD-LIKE FAMILY PROTEIN"/>
    <property type="match status" value="1"/>
</dbReference>
<dbReference type="RefSeq" id="WP_035206900.1">
    <property type="nucleotide sequence ID" value="NZ_JNVC02000005.1"/>
</dbReference>
<reference evidence="1 2" key="1">
    <citation type="journal article" date="2005" name="Int. J. Syst. Evol. Microbiol.">
        <title>Bacillus cibi sp. nov., isolated from jeotgal, a traditional Korean fermented seafood.</title>
        <authorList>
            <person name="Yoon J.H."/>
            <person name="Lee C.H."/>
            <person name="Oh T.K."/>
        </authorList>
    </citation>
    <scope>NUCLEOTIDE SEQUENCE [LARGE SCALE GENOMIC DNA]</scope>
    <source>
        <strain evidence="1 2">DSM 16189</strain>
    </source>
</reference>
<organism evidence="1 2">
    <name type="scientific">Metabacillus indicus</name>
    <name type="common">Bacillus indicus</name>
    <dbReference type="NCBI Taxonomy" id="246786"/>
    <lineage>
        <taxon>Bacteria</taxon>
        <taxon>Bacillati</taxon>
        <taxon>Bacillota</taxon>
        <taxon>Bacilli</taxon>
        <taxon>Bacillales</taxon>
        <taxon>Bacillaceae</taxon>
        <taxon>Metabacillus</taxon>
    </lineage>
</organism>
<evidence type="ECO:0008006" key="3">
    <source>
        <dbReference type="Google" id="ProtNLM"/>
    </source>
</evidence>
<dbReference type="OrthoDB" id="1644322at2"/>